<keyword evidence="2 5" id="KW-0645">Protease</keyword>
<accession>A0A1I6ZZY7</accession>
<dbReference type="PANTHER" id="PTHR43806">
    <property type="entry name" value="PEPTIDASE S8"/>
    <property type="match status" value="1"/>
</dbReference>
<evidence type="ECO:0000313" key="8">
    <source>
        <dbReference type="EMBL" id="SFT68235.1"/>
    </source>
</evidence>
<dbReference type="PROSITE" id="PS00137">
    <property type="entry name" value="SUBTILASE_HIS"/>
    <property type="match status" value="1"/>
</dbReference>
<dbReference type="RefSeq" id="WP_175551559.1">
    <property type="nucleotide sequence ID" value="NZ_FPBA01000007.1"/>
</dbReference>
<dbReference type="GO" id="GO:0006508">
    <property type="term" value="P:proteolysis"/>
    <property type="evidence" value="ECO:0007669"/>
    <property type="project" value="UniProtKB-KW"/>
</dbReference>
<dbReference type="STRING" id="1296565.SAMN05660657_02366"/>
<evidence type="ECO:0000256" key="3">
    <source>
        <dbReference type="ARBA" id="ARBA00022801"/>
    </source>
</evidence>
<keyword evidence="3 5" id="KW-0378">Hydrolase</keyword>
<evidence type="ECO:0000256" key="6">
    <source>
        <dbReference type="RuleBase" id="RU003355"/>
    </source>
</evidence>
<feature type="active site" description="Charge relay system" evidence="5">
    <location>
        <position position="174"/>
    </location>
</feature>
<dbReference type="PRINTS" id="PR00723">
    <property type="entry name" value="SUBTILISIN"/>
</dbReference>
<gene>
    <name evidence="8" type="ORF">SAMN05660657_02366</name>
</gene>
<dbReference type="Pfam" id="PF00082">
    <property type="entry name" value="Peptidase_S8"/>
    <property type="match status" value="1"/>
</dbReference>
<dbReference type="SUPFAM" id="SSF52743">
    <property type="entry name" value="Subtilisin-like"/>
    <property type="match status" value="1"/>
</dbReference>
<reference evidence="9" key="1">
    <citation type="submission" date="2016-10" db="EMBL/GenBank/DDBJ databases">
        <authorList>
            <person name="Varghese N."/>
            <person name="Submissions S."/>
        </authorList>
    </citation>
    <scope>NUCLEOTIDE SEQUENCE [LARGE SCALE GENOMIC DNA]</scope>
    <source>
        <strain evidence="9">DSM 46136</strain>
    </source>
</reference>
<evidence type="ECO:0000256" key="4">
    <source>
        <dbReference type="ARBA" id="ARBA00022825"/>
    </source>
</evidence>
<proteinExistence type="inferred from homology"/>
<dbReference type="InterPro" id="IPR036852">
    <property type="entry name" value="Peptidase_S8/S53_dom_sf"/>
</dbReference>
<dbReference type="PANTHER" id="PTHR43806:SF11">
    <property type="entry name" value="CEREVISIN-RELATED"/>
    <property type="match status" value="1"/>
</dbReference>
<dbReference type="PROSITE" id="PS00138">
    <property type="entry name" value="SUBTILASE_SER"/>
    <property type="match status" value="1"/>
</dbReference>
<evidence type="ECO:0000313" key="9">
    <source>
        <dbReference type="Proteomes" id="UP000199546"/>
    </source>
</evidence>
<evidence type="ECO:0000256" key="2">
    <source>
        <dbReference type="ARBA" id="ARBA00022670"/>
    </source>
</evidence>
<dbReference type="Gene3D" id="3.40.50.200">
    <property type="entry name" value="Peptidase S8/S53 domain"/>
    <property type="match status" value="1"/>
</dbReference>
<feature type="active site" description="Charge relay system" evidence="5">
    <location>
        <position position="376"/>
    </location>
</feature>
<dbReference type="InterPro" id="IPR023828">
    <property type="entry name" value="Peptidase_S8_Ser-AS"/>
</dbReference>
<feature type="active site" description="Charge relay system" evidence="5">
    <location>
        <position position="207"/>
    </location>
</feature>
<sequence length="440" mass="44768">MIDPPTAARPPRVPGAQTTGRQVVVFADAADEPVDWSAAGISDVADSRDFASGRVPAQAMRDAGATVFARLGIAVVAAGPDQVAALRGARRPVLSVSPELVHHVLPEDPSAYVRGYRDGVADLAARLAGAPVPGEEPPLPPPFEDTAAATWGIQAVQATTSPFTGQGIRVAVLDTGLDLQHPDFAGRTVTAESFVTGVDSAQDGHGHGTHCTGTACGPRVPPAGPRYGVASDAEVFVGKVLSDEGSGDDGGILAGIDWAVANGCAVISMSLGADVAEAHPPYSAAGRRALEQGSLIVAAAGNNADRENGEFGFVGAPANSVEILAVGALDPRLTTAWFSARSLPVPGGEVDVAAPGVDVLSTWPMPDRYNTISGTSMATPHVAGLAALWAEATGRRGFELWATLTQAGRRLTEPSVDVGSGLVLAPQEGAGTVSGRSRRA</sequence>
<dbReference type="GO" id="GO:0004252">
    <property type="term" value="F:serine-type endopeptidase activity"/>
    <property type="evidence" value="ECO:0007669"/>
    <property type="project" value="UniProtKB-UniRule"/>
</dbReference>
<keyword evidence="4 5" id="KW-0720">Serine protease</keyword>
<dbReference type="InterPro" id="IPR050131">
    <property type="entry name" value="Peptidase_S8_subtilisin-like"/>
</dbReference>
<dbReference type="PROSITE" id="PS51892">
    <property type="entry name" value="SUBTILASE"/>
    <property type="match status" value="1"/>
</dbReference>
<protein>
    <submittedName>
        <fullName evidence="8">Subtilase family protein</fullName>
    </submittedName>
</protein>
<dbReference type="PROSITE" id="PS00136">
    <property type="entry name" value="SUBTILASE_ASP"/>
    <property type="match status" value="1"/>
</dbReference>
<dbReference type="EMBL" id="FPBA01000007">
    <property type="protein sequence ID" value="SFT68235.1"/>
    <property type="molecule type" value="Genomic_DNA"/>
</dbReference>
<dbReference type="Proteomes" id="UP000199546">
    <property type="component" value="Unassembled WGS sequence"/>
</dbReference>
<comment type="similarity">
    <text evidence="1 5 6">Belongs to the peptidase S8 family.</text>
</comment>
<organism evidence="8 9">
    <name type="scientific">Geodermatophilus amargosae</name>
    <dbReference type="NCBI Taxonomy" id="1296565"/>
    <lineage>
        <taxon>Bacteria</taxon>
        <taxon>Bacillati</taxon>
        <taxon>Actinomycetota</taxon>
        <taxon>Actinomycetes</taxon>
        <taxon>Geodermatophilales</taxon>
        <taxon>Geodermatophilaceae</taxon>
        <taxon>Geodermatophilus</taxon>
    </lineage>
</organism>
<keyword evidence="9" id="KW-1185">Reference proteome</keyword>
<evidence type="ECO:0000256" key="1">
    <source>
        <dbReference type="ARBA" id="ARBA00011073"/>
    </source>
</evidence>
<dbReference type="AlphaFoldDB" id="A0A1I6ZZY7"/>
<name>A0A1I6ZZY7_9ACTN</name>
<feature type="domain" description="Peptidase S8/S53" evidence="7">
    <location>
        <begin position="165"/>
        <end position="393"/>
    </location>
</feature>
<dbReference type="InterPro" id="IPR000209">
    <property type="entry name" value="Peptidase_S8/S53_dom"/>
</dbReference>
<evidence type="ECO:0000259" key="7">
    <source>
        <dbReference type="Pfam" id="PF00082"/>
    </source>
</evidence>
<dbReference type="InterPro" id="IPR023827">
    <property type="entry name" value="Peptidase_S8_Asp-AS"/>
</dbReference>
<dbReference type="InterPro" id="IPR022398">
    <property type="entry name" value="Peptidase_S8_His-AS"/>
</dbReference>
<evidence type="ECO:0000256" key="5">
    <source>
        <dbReference type="PROSITE-ProRule" id="PRU01240"/>
    </source>
</evidence>
<dbReference type="InterPro" id="IPR015500">
    <property type="entry name" value="Peptidase_S8_subtilisin-rel"/>
</dbReference>